<dbReference type="Proteomes" id="UP000886101">
    <property type="component" value="Unassembled WGS sequence"/>
</dbReference>
<name>A0A7V5NZU6_9BACT</name>
<dbReference type="SUPFAM" id="SSF54913">
    <property type="entry name" value="GlnB-like"/>
    <property type="match status" value="1"/>
</dbReference>
<dbReference type="GO" id="GO:0005507">
    <property type="term" value="F:copper ion binding"/>
    <property type="evidence" value="ECO:0007669"/>
    <property type="project" value="TreeGrafter"/>
</dbReference>
<sequence length="104" mass="12104">MVYLVYVTASNQEEAKDLAKKAVEARLAACANVYPQITSFYWWEGKLNQDQEASVIFKTWADKVEKLIERLKEWHSYSCPCVLAWPIEKGNQAFIAWIEQETRS</sequence>
<protein>
    <submittedName>
        <fullName evidence="2">Divalent-cation tolerance protein CutA</fullName>
    </submittedName>
</protein>
<gene>
    <name evidence="2" type="ORF">ENJ96_04405</name>
</gene>
<evidence type="ECO:0000256" key="1">
    <source>
        <dbReference type="ARBA" id="ARBA00010169"/>
    </source>
</evidence>
<dbReference type="InterPro" id="IPR015867">
    <property type="entry name" value="N-reg_PII/ATP_PRibTrfase_C"/>
</dbReference>
<dbReference type="InterPro" id="IPR004323">
    <property type="entry name" value="Ion_tolerance_CutA"/>
</dbReference>
<proteinExistence type="inferred from homology"/>
<dbReference type="InterPro" id="IPR011322">
    <property type="entry name" value="N-reg_PII-like_a/b"/>
</dbReference>
<dbReference type="Pfam" id="PF03091">
    <property type="entry name" value="CutA1"/>
    <property type="match status" value="1"/>
</dbReference>
<organism evidence="2">
    <name type="scientific">Thermodesulfatator atlanticus</name>
    <dbReference type="NCBI Taxonomy" id="501497"/>
    <lineage>
        <taxon>Bacteria</taxon>
        <taxon>Pseudomonadati</taxon>
        <taxon>Thermodesulfobacteriota</taxon>
        <taxon>Thermodesulfobacteria</taxon>
        <taxon>Thermodesulfobacteriales</taxon>
        <taxon>Thermodesulfatatoraceae</taxon>
        <taxon>Thermodesulfatator</taxon>
    </lineage>
</organism>
<dbReference type="GO" id="GO:0010038">
    <property type="term" value="P:response to metal ion"/>
    <property type="evidence" value="ECO:0007669"/>
    <property type="project" value="InterPro"/>
</dbReference>
<dbReference type="PANTHER" id="PTHR23419:SF8">
    <property type="entry name" value="FI09726P"/>
    <property type="match status" value="1"/>
</dbReference>
<accession>A0A7V5NZU6</accession>
<dbReference type="EMBL" id="DROK01000132">
    <property type="protein sequence ID" value="HHI97073.1"/>
    <property type="molecule type" value="Genomic_DNA"/>
</dbReference>
<dbReference type="AlphaFoldDB" id="A0A7V5NZU6"/>
<comment type="similarity">
    <text evidence="1">Belongs to the CutA family.</text>
</comment>
<dbReference type="Gene3D" id="3.30.70.120">
    <property type="match status" value="1"/>
</dbReference>
<comment type="caution">
    <text evidence="2">The sequence shown here is derived from an EMBL/GenBank/DDBJ whole genome shotgun (WGS) entry which is preliminary data.</text>
</comment>
<evidence type="ECO:0000313" key="2">
    <source>
        <dbReference type="EMBL" id="HHI97073.1"/>
    </source>
</evidence>
<dbReference type="PANTHER" id="PTHR23419">
    <property type="entry name" value="DIVALENT CATION TOLERANCE CUTA-RELATED"/>
    <property type="match status" value="1"/>
</dbReference>
<reference evidence="2" key="1">
    <citation type="journal article" date="2020" name="mSystems">
        <title>Genome- and Community-Level Interaction Insights into Carbon Utilization and Element Cycling Functions of Hydrothermarchaeota in Hydrothermal Sediment.</title>
        <authorList>
            <person name="Zhou Z."/>
            <person name="Liu Y."/>
            <person name="Xu W."/>
            <person name="Pan J."/>
            <person name="Luo Z.H."/>
            <person name="Li M."/>
        </authorList>
    </citation>
    <scope>NUCLEOTIDE SEQUENCE [LARGE SCALE GENOMIC DNA]</scope>
    <source>
        <strain evidence="2">HyVt-533</strain>
    </source>
</reference>